<name>A0A5R9F548_9BACL</name>
<gene>
    <name evidence="2" type="ORF">FCL54_10700</name>
</gene>
<organism evidence="2 3">
    <name type="scientific">Exobacillus caeni</name>
    <dbReference type="NCBI Taxonomy" id="2574798"/>
    <lineage>
        <taxon>Bacteria</taxon>
        <taxon>Bacillati</taxon>
        <taxon>Bacillota</taxon>
        <taxon>Bacilli</taxon>
        <taxon>Bacillales</taxon>
        <taxon>Guptibacillaceae</taxon>
        <taxon>Exobacillus</taxon>
    </lineage>
</organism>
<dbReference type="EMBL" id="SWLG01000006">
    <property type="protein sequence ID" value="TLS37599.1"/>
    <property type="molecule type" value="Genomic_DNA"/>
</dbReference>
<dbReference type="AlphaFoldDB" id="A0A5R9F548"/>
<dbReference type="InterPro" id="IPR004360">
    <property type="entry name" value="Glyas_Fos-R_dOase_dom"/>
</dbReference>
<dbReference type="OrthoDB" id="3826308at2"/>
<dbReference type="SUPFAM" id="SSF54593">
    <property type="entry name" value="Glyoxalase/Bleomycin resistance protein/Dihydroxybiphenyl dioxygenase"/>
    <property type="match status" value="1"/>
</dbReference>
<evidence type="ECO:0000313" key="3">
    <source>
        <dbReference type="Proteomes" id="UP000308230"/>
    </source>
</evidence>
<dbReference type="Proteomes" id="UP000308230">
    <property type="component" value="Unassembled WGS sequence"/>
</dbReference>
<accession>A0A5R9F548</accession>
<proteinExistence type="predicted"/>
<dbReference type="InterPro" id="IPR037523">
    <property type="entry name" value="VOC_core"/>
</dbReference>
<dbReference type="Pfam" id="PF00903">
    <property type="entry name" value="Glyoxalase"/>
    <property type="match status" value="1"/>
</dbReference>
<comment type="caution">
    <text evidence="2">The sequence shown here is derived from an EMBL/GenBank/DDBJ whole genome shotgun (WGS) entry which is preliminary data.</text>
</comment>
<sequence>MKLAFLFHPVGNLKESLTYYRETLGMSEAWREGEHTVALNIPGSEVQILLEDDEMDIGPGGVFMVDSVDDFYKENKEKLQFIKEPVDIPPGRYAIYRDSDQNAFRIIDMTNQ</sequence>
<evidence type="ECO:0000313" key="2">
    <source>
        <dbReference type="EMBL" id="TLS37599.1"/>
    </source>
</evidence>
<evidence type="ECO:0000259" key="1">
    <source>
        <dbReference type="PROSITE" id="PS51819"/>
    </source>
</evidence>
<keyword evidence="3" id="KW-1185">Reference proteome</keyword>
<protein>
    <recommendedName>
        <fullName evidence="1">VOC domain-containing protein</fullName>
    </recommendedName>
</protein>
<dbReference type="PROSITE" id="PS51819">
    <property type="entry name" value="VOC"/>
    <property type="match status" value="1"/>
</dbReference>
<dbReference type="InterPro" id="IPR029068">
    <property type="entry name" value="Glyas_Bleomycin-R_OHBP_Dase"/>
</dbReference>
<dbReference type="Gene3D" id="3.10.180.10">
    <property type="entry name" value="2,3-Dihydroxybiphenyl 1,2-Dioxygenase, domain 1"/>
    <property type="match status" value="1"/>
</dbReference>
<feature type="domain" description="VOC" evidence="1">
    <location>
        <begin position="2"/>
        <end position="112"/>
    </location>
</feature>
<reference evidence="2 3" key="1">
    <citation type="submission" date="2019-04" db="EMBL/GenBank/DDBJ databases">
        <title>Bacillus caeni sp. nov., a bacterium isolated from mangrove sediment.</title>
        <authorList>
            <person name="Huang H."/>
            <person name="Mo K."/>
            <person name="Hu Y."/>
        </authorList>
    </citation>
    <scope>NUCLEOTIDE SEQUENCE [LARGE SCALE GENOMIC DNA]</scope>
    <source>
        <strain evidence="2 3">HB172195</strain>
    </source>
</reference>
<dbReference type="RefSeq" id="WP_138126180.1">
    <property type="nucleotide sequence ID" value="NZ_SWLG01000006.1"/>
</dbReference>